<gene>
    <name evidence="6" type="ORF">H6X83_03905</name>
</gene>
<evidence type="ECO:0000256" key="1">
    <source>
        <dbReference type="ARBA" id="ARBA00004418"/>
    </source>
</evidence>
<feature type="signal peptide" evidence="4">
    <location>
        <begin position="1"/>
        <end position="26"/>
    </location>
</feature>
<keyword evidence="7" id="KW-1185">Reference proteome</keyword>
<evidence type="ECO:0000256" key="2">
    <source>
        <dbReference type="ARBA" id="ARBA00010742"/>
    </source>
</evidence>
<dbReference type="EMBL" id="CP060696">
    <property type="protein sequence ID" value="QNO18787.1"/>
    <property type="molecule type" value="Genomic_DNA"/>
</dbReference>
<dbReference type="Proteomes" id="UP000516046">
    <property type="component" value="Chromosome"/>
</dbReference>
<dbReference type="SUPFAM" id="SSF53850">
    <property type="entry name" value="Periplasmic binding protein-like II"/>
    <property type="match status" value="1"/>
</dbReference>
<reference evidence="6 7" key="1">
    <citation type="submission" date="2020-08" db="EMBL/GenBank/DDBJ databases">
        <authorList>
            <person name="Ren C."/>
            <person name="Gu Y."/>
            <person name="Xu Y."/>
        </authorList>
    </citation>
    <scope>NUCLEOTIDE SEQUENCE [LARGE SCALE GENOMIC DNA]</scope>
    <source>
        <strain evidence="6 7">LBM18003</strain>
    </source>
</reference>
<protein>
    <submittedName>
        <fullName evidence="6">ABC transporter substrate-binding protein</fullName>
    </submittedName>
</protein>
<name>A0A7G9WJC5_9FIRM</name>
<dbReference type="KEGG" id="caml:H6X83_03905"/>
<organism evidence="6 7">
    <name type="scientific">Caproicibacterium amylolyticum</name>
    <dbReference type="NCBI Taxonomy" id="2766537"/>
    <lineage>
        <taxon>Bacteria</taxon>
        <taxon>Bacillati</taxon>
        <taxon>Bacillota</taxon>
        <taxon>Clostridia</taxon>
        <taxon>Eubacteriales</taxon>
        <taxon>Oscillospiraceae</taxon>
        <taxon>Caproicibacterium</taxon>
    </lineage>
</organism>
<dbReference type="Pfam" id="PF09084">
    <property type="entry name" value="NMT1"/>
    <property type="match status" value="1"/>
</dbReference>
<dbReference type="AlphaFoldDB" id="A0A7G9WJC5"/>
<dbReference type="PANTHER" id="PTHR30024">
    <property type="entry name" value="ALIPHATIC SULFONATES-BINDING PROTEIN-RELATED"/>
    <property type="match status" value="1"/>
</dbReference>
<dbReference type="InterPro" id="IPR015168">
    <property type="entry name" value="SsuA/THI5"/>
</dbReference>
<evidence type="ECO:0000313" key="7">
    <source>
        <dbReference type="Proteomes" id="UP000516046"/>
    </source>
</evidence>
<dbReference type="RefSeq" id="WP_246419499.1">
    <property type="nucleotide sequence ID" value="NZ_CP060696.1"/>
</dbReference>
<accession>A0A7G9WJC5</accession>
<dbReference type="PANTHER" id="PTHR30024:SF47">
    <property type="entry name" value="TAURINE-BINDING PERIPLASMIC PROTEIN"/>
    <property type="match status" value="1"/>
</dbReference>
<feature type="chain" id="PRO_5039136008" evidence="4">
    <location>
        <begin position="27"/>
        <end position="345"/>
    </location>
</feature>
<comment type="subcellular location">
    <subcellularLocation>
        <location evidence="1">Periplasm</location>
    </subcellularLocation>
</comment>
<dbReference type="PROSITE" id="PS51257">
    <property type="entry name" value="PROKAR_LIPOPROTEIN"/>
    <property type="match status" value="1"/>
</dbReference>
<proteinExistence type="inferred from homology"/>
<sequence length="345" mass="36979">MKTKQKLWKRVLAAGTAAALLTAGMAACGEAKNTPAANGALKQLVIAEPVHLIGYLPLYIAQREGYFKEQGLDVKVIQATGGTHVTAVISGSAWGVIGGVDSNVLGNKGNSDPVTAVANCVNRANVYLVAKKGLTPKSSSTADLKTFLTGKTIVAGRHGGSPNLLTRYLLIKLGLDPEKDARLLEPGDAATVVSMLQNGNGQIGNGAEPQICDGIEKNVWEEPFYKFTDLGDYSYSVFGVKKSTIQNDPQTVQKFVNAVLKALKAVQNDKALAKKDLQAEFPTLKESQIEASLHRAYEDHLWSIDGFISKKAVDNDMDVLSKTGIYNGSYSYDTLVDMQFVKAAK</sequence>
<evidence type="ECO:0000256" key="3">
    <source>
        <dbReference type="ARBA" id="ARBA00022729"/>
    </source>
</evidence>
<evidence type="ECO:0000256" key="4">
    <source>
        <dbReference type="SAM" id="SignalP"/>
    </source>
</evidence>
<keyword evidence="3 4" id="KW-0732">Signal</keyword>
<evidence type="ECO:0000313" key="6">
    <source>
        <dbReference type="EMBL" id="QNO18787.1"/>
    </source>
</evidence>
<comment type="similarity">
    <text evidence="2">Belongs to the bacterial solute-binding protein SsuA/TauA family.</text>
</comment>
<dbReference type="GO" id="GO:0042597">
    <property type="term" value="C:periplasmic space"/>
    <property type="evidence" value="ECO:0007669"/>
    <property type="project" value="UniProtKB-SubCell"/>
</dbReference>
<dbReference type="Gene3D" id="3.40.190.10">
    <property type="entry name" value="Periplasmic binding protein-like II"/>
    <property type="match status" value="2"/>
</dbReference>
<evidence type="ECO:0000259" key="5">
    <source>
        <dbReference type="Pfam" id="PF09084"/>
    </source>
</evidence>
<feature type="domain" description="SsuA/THI5-like" evidence="5">
    <location>
        <begin position="56"/>
        <end position="268"/>
    </location>
</feature>